<dbReference type="AlphaFoldDB" id="A0A3L8P0V5"/>
<reference evidence="2 3" key="1">
    <citation type="submission" date="2018-10" db="EMBL/GenBank/DDBJ databases">
        <title>Marmoricola sp. 4Q3S-7 whole genome shotgun sequence.</title>
        <authorList>
            <person name="Li F."/>
        </authorList>
    </citation>
    <scope>NUCLEOTIDE SEQUENCE [LARGE SCALE GENOMIC DNA]</scope>
    <source>
        <strain evidence="2 3">4Q3S-7</strain>
    </source>
</reference>
<dbReference type="EMBL" id="RDBE01000007">
    <property type="protein sequence ID" value="RLV49076.1"/>
    <property type="molecule type" value="Genomic_DNA"/>
</dbReference>
<keyword evidence="1" id="KW-0812">Transmembrane</keyword>
<accession>A0A3L8P0V5</accession>
<evidence type="ECO:0008006" key="4">
    <source>
        <dbReference type="Google" id="ProtNLM"/>
    </source>
</evidence>
<feature type="transmembrane region" description="Helical" evidence="1">
    <location>
        <begin position="288"/>
        <end position="310"/>
    </location>
</feature>
<name>A0A3L8P0V5_9ACTN</name>
<feature type="transmembrane region" description="Helical" evidence="1">
    <location>
        <begin position="143"/>
        <end position="162"/>
    </location>
</feature>
<organism evidence="2 3">
    <name type="scientific">Nocardioides mangrovicus</name>
    <dbReference type="NCBI Taxonomy" id="2478913"/>
    <lineage>
        <taxon>Bacteria</taxon>
        <taxon>Bacillati</taxon>
        <taxon>Actinomycetota</taxon>
        <taxon>Actinomycetes</taxon>
        <taxon>Propionibacteriales</taxon>
        <taxon>Nocardioidaceae</taxon>
        <taxon>Nocardioides</taxon>
    </lineage>
</organism>
<keyword evidence="3" id="KW-1185">Reference proteome</keyword>
<feature type="transmembrane region" description="Helical" evidence="1">
    <location>
        <begin position="331"/>
        <end position="356"/>
    </location>
</feature>
<dbReference type="RefSeq" id="WP_121806180.1">
    <property type="nucleotide sequence ID" value="NZ_RDBE01000007.1"/>
</dbReference>
<dbReference type="OrthoDB" id="5242248at2"/>
<feature type="transmembrane region" description="Helical" evidence="1">
    <location>
        <begin position="250"/>
        <end position="282"/>
    </location>
</feature>
<feature type="transmembrane region" description="Helical" evidence="1">
    <location>
        <begin position="174"/>
        <end position="194"/>
    </location>
</feature>
<evidence type="ECO:0000313" key="3">
    <source>
        <dbReference type="Proteomes" id="UP000281708"/>
    </source>
</evidence>
<feature type="transmembrane region" description="Helical" evidence="1">
    <location>
        <begin position="46"/>
        <end position="67"/>
    </location>
</feature>
<comment type="caution">
    <text evidence="2">The sequence shown here is derived from an EMBL/GenBank/DDBJ whole genome shotgun (WGS) entry which is preliminary data.</text>
</comment>
<feature type="transmembrane region" description="Helical" evidence="1">
    <location>
        <begin position="368"/>
        <end position="388"/>
    </location>
</feature>
<feature type="transmembrane region" description="Helical" evidence="1">
    <location>
        <begin position="79"/>
        <end position="97"/>
    </location>
</feature>
<protein>
    <recommendedName>
        <fullName evidence="4">Glycosyltransferase RgtA/B/C/D-like domain-containing protein</fullName>
    </recommendedName>
</protein>
<evidence type="ECO:0000256" key="1">
    <source>
        <dbReference type="SAM" id="Phobius"/>
    </source>
</evidence>
<feature type="transmembrane region" description="Helical" evidence="1">
    <location>
        <begin position="214"/>
        <end position="238"/>
    </location>
</feature>
<dbReference type="Proteomes" id="UP000281708">
    <property type="component" value="Unassembled WGS sequence"/>
</dbReference>
<proteinExistence type="predicted"/>
<sequence>MTRSHRLPVVGLVVAFLLAAAAMLVPAVSGWNVHVNSFPPLHAEWLPRLGPGTAPALLLAALASWRAVDLAQRASWRALLAWSFVAALAWMVALAYVDGPHGMGAILDSHYEYMNTARRYPDFAAVLPDWVSRITYARTPHNWTVHVAGHPPGATLFFWLLVRLGFDTGIGAGWVLVVLVATTPAAVLCTLRVLDAEDAARRAAPFLVFGPAAVWSAVSADALFGTCAAWGVAALAVAATRTSWAARAGWSVVAGLLLGALVMLSYGLPVMGVLCLAVLWLARSWWPLPITAVVALGVVGVFALLGFDYLQALKAIHIRYYEGVASRRPPSYWMWANLGALVFSAGPLLGAGLGLLLARARTLVRDPATRVVATLALAGVAMVVLVDLSQMSRAEVERIWLPFEPWLLLSVALLPESWRRRGLVLQLVVALLVQHLLQTGW</sequence>
<gene>
    <name evidence="2" type="ORF">D9V37_10910</name>
</gene>
<keyword evidence="1" id="KW-0472">Membrane</keyword>
<evidence type="ECO:0000313" key="2">
    <source>
        <dbReference type="EMBL" id="RLV49076.1"/>
    </source>
</evidence>
<keyword evidence="1" id="KW-1133">Transmembrane helix</keyword>